<dbReference type="GO" id="GO:0005886">
    <property type="term" value="C:plasma membrane"/>
    <property type="evidence" value="ECO:0007669"/>
    <property type="project" value="UniProtKB-SubCell"/>
</dbReference>
<dbReference type="InterPro" id="IPR037232">
    <property type="entry name" value="NADH_quin_OxRdtase_su_C/D-like"/>
</dbReference>
<keyword evidence="5 6" id="KW-0520">NAD</keyword>
<evidence type="ECO:0000256" key="1">
    <source>
        <dbReference type="ARBA" id="ARBA00007569"/>
    </source>
</evidence>
<evidence type="ECO:0000256" key="7">
    <source>
        <dbReference type="RuleBase" id="RU003582"/>
    </source>
</evidence>
<dbReference type="Pfam" id="PF00329">
    <property type="entry name" value="Complex1_30kDa"/>
    <property type="match status" value="1"/>
</dbReference>
<keyword evidence="4" id="KW-0997">Cell inner membrane</keyword>
<organism evidence="9 10">
    <name type="scientific">Parasedimentitalea psychrophila</name>
    <dbReference type="NCBI Taxonomy" id="2997337"/>
    <lineage>
        <taxon>Bacteria</taxon>
        <taxon>Pseudomonadati</taxon>
        <taxon>Pseudomonadota</taxon>
        <taxon>Alphaproteobacteria</taxon>
        <taxon>Rhodobacterales</taxon>
        <taxon>Paracoccaceae</taxon>
        <taxon>Parasedimentitalea</taxon>
    </lineage>
</organism>
<evidence type="ECO:0000256" key="4">
    <source>
        <dbReference type="ARBA" id="ARBA00022519"/>
    </source>
</evidence>
<dbReference type="EMBL" id="CP127247">
    <property type="protein sequence ID" value="WIY25664.1"/>
    <property type="molecule type" value="Genomic_DNA"/>
</dbReference>
<evidence type="ECO:0000256" key="5">
    <source>
        <dbReference type="HAMAP-Rule" id="MF_01357"/>
    </source>
</evidence>
<dbReference type="EC" id="7.1.1.-" evidence="5"/>
<comment type="subcellular location">
    <subcellularLocation>
        <location evidence="5">Cell membrane</location>
        <topology evidence="5">Peripheral membrane protein</topology>
        <orientation evidence="5">Cytoplasmic side</orientation>
    </subcellularLocation>
</comment>
<gene>
    <name evidence="5" type="primary">nuoC</name>
    <name evidence="9" type="ORF">QPJ95_01555</name>
</gene>
<keyword evidence="10" id="KW-1185">Reference proteome</keyword>
<sequence>MVADDMPLAAVLQAYDQRVSLDLSAADMPCLLVPPADLIALCRQLRDAPALRFDFLSDICGVDIFPQTPRFMLVYHLFSIPHKRRLRLKCRLSEQASAPTLTPVWPTANWHEREAYDMYGITFDGHPDLRRIYMWEGFDGFPMRRDFPLRGYKDDYNPMGAKHPPDEAAG</sequence>
<evidence type="ECO:0000256" key="2">
    <source>
        <dbReference type="ARBA" id="ARBA00022448"/>
    </source>
</evidence>
<dbReference type="GO" id="GO:0008137">
    <property type="term" value="F:NADH dehydrogenase (ubiquinone) activity"/>
    <property type="evidence" value="ECO:0007669"/>
    <property type="project" value="InterPro"/>
</dbReference>
<dbReference type="NCBIfam" id="TIGR01961">
    <property type="entry name" value="NuoC_fam"/>
    <property type="match status" value="1"/>
</dbReference>
<dbReference type="PANTHER" id="PTHR10884">
    <property type="entry name" value="NADH DEHYDROGENASE UBIQUINONE IRON-SULFUR PROTEIN 3"/>
    <property type="match status" value="1"/>
</dbReference>
<keyword evidence="5" id="KW-0830">Ubiquinone</keyword>
<dbReference type="KEGG" id="ppso:QPJ95_01555"/>
<dbReference type="GO" id="GO:0048038">
    <property type="term" value="F:quinone binding"/>
    <property type="evidence" value="ECO:0007669"/>
    <property type="project" value="UniProtKB-KW"/>
</dbReference>
<keyword evidence="2 5" id="KW-0813">Transport</keyword>
<dbReference type="Proteomes" id="UP001238334">
    <property type="component" value="Chromosome"/>
</dbReference>
<keyword evidence="5" id="KW-0472">Membrane</keyword>
<dbReference type="PROSITE" id="PS00542">
    <property type="entry name" value="COMPLEX1_30K"/>
    <property type="match status" value="1"/>
</dbReference>
<proteinExistence type="inferred from homology"/>
<keyword evidence="5 7" id="KW-0874">Quinone</keyword>
<dbReference type="PANTHER" id="PTHR10884:SF14">
    <property type="entry name" value="NADH DEHYDROGENASE [UBIQUINONE] IRON-SULFUR PROTEIN 3, MITOCHONDRIAL"/>
    <property type="match status" value="1"/>
</dbReference>
<comment type="function">
    <text evidence="5">NDH-1 shuttles electrons from NADH, via FMN and iron-sulfur (Fe-S) centers, to quinones in the respiratory chain. The immediate electron acceptor for the enzyme in this species is believed to be ubiquinone. Couples the redox reaction to proton translocation (for every two electrons transferred, four hydrogen ions are translocated across the cytoplasmic membrane), and thus conserves the redox energy in a proton gradient.</text>
</comment>
<dbReference type="Gene3D" id="3.30.460.80">
    <property type="entry name" value="NADH:ubiquinone oxidoreductase, 30kDa subunit"/>
    <property type="match status" value="1"/>
</dbReference>
<comment type="subunit">
    <text evidence="5">NDH-1 is composed of 14 different subunits. Subunits NuoB, C, D, E, F, and G constitute the peripheral sector of the complex.</text>
</comment>
<dbReference type="InterPro" id="IPR001268">
    <property type="entry name" value="NADH_UbQ_OxRdtase_30kDa_su"/>
</dbReference>
<protein>
    <recommendedName>
        <fullName evidence="5">NADH-quinone oxidoreductase subunit C</fullName>
        <ecNumber evidence="5">7.1.1.-</ecNumber>
    </recommendedName>
    <alternativeName>
        <fullName evidence="5">NADH dehydrogenase I subunit C</fullName>
    </alternativeName>
    <alternativeName>
        <fullName evidence="5">NDH-1 subunit C</fullName>
    </alternativeName>
</protein>
<feature type="domain" description="NADH:ubiquinone oxidoreductase 30kDa subunit" evidence="8">
    <location>
        <begin position="32"/>
        <end position="152"/>
    </location>
</feature>
<dbReference type="RefSeq" id="WP_270918854.1">
    <property type="nucleotide sequence ID" value="NZ_CP127247.1"/>
</dbReference>
<evidence type="ECO:0000259" key="8">
    <source>
        <dbReference type="Pfam" id="PF00329"/>
    </source>
</evidence>
<dbReference type="HAMAP" id="MF_01357">
    <property type="entry name" value="NDH1_NuoC"/>
    <property type="match status" value="1"/>
</dbReference>
<keyword evidence="3 5" id="KW-1003">Cell membrane</keyword>
<accession>A0A9Y2P4T6</accession>
<reference evidence="9 10" key="1">
    <citation type="submission" date="2023-06" db="EMBL/GenBank/DDBJ databases">
        <title>Parasedimentitalea psychrophila sp. nov., a psychrophilic bacterium isolated from deep-sea sediment.</title>
        <authorList>
            <person name="Li A."/>
        </authorList>
    </citation>
    <scope>NUCLEOTIDE SEQUENCE [LARGE SCALE GENOMIC DNA]</scope>
    <source>
        <strain evidence="9 10">QS115</strain>
    </source>
</reference>
<evidence type="ECO:0000256" key="6">
    <source>
        <dbReference type="RuleBase" id="RU003456"/>
    </source>
</evidence>
<evidence type="ECO:0000313" key="9">
    <source>
        <dbReference type="EMBL" id="WIY25664.1"/>
    </source>
</evidence>
<comment type="similarity">
    <text evidence="1 5 6">Belongs to the complex I 30 kDa subunit family.</text>
</comment>
<evidence type="ECO:0000313" key="10">
    <source>
        <dbReference type="Proteomes" id="UP001238334"/>
    </source>
</evidence>
<dbReference type="InterPro" id="IPR010218">
    <property type="entry name" value="NADH_DH_suC"/>
</dbReference>
<dbReference type="InterPro" id="IPR020396">
    <property type="entry name" value="NADH_UbQ_OxRdtase_CS"/>
</dbReference>
<dbReference type="SUPFAM" id="SSF143243">
    <property type="entry name" value="Nqo5-like"/>
    <property type="match status" value="1"/>
</dbReference>
<comment type="catalytic activity">
    <reaction evidence="5 7">
        <text>a quinone + NADH + 5 H(+)(in) = a quinol + NAD(+) + 4 H(+)(out)</text>
        <dbReference type="Rhea" id="RHEA:57888"/>
        <dbReference type="ChEBI" id="CHEBI:15378"/>
        <dbReference type="ChEBI" id="CHEBI:24646"/>
        <dbReference type="ChEBI" id="CHEBI:57540"/>
        <dbReference type="ChEBI" id="CHEBI:57945"/>
        <dbReference type="ChEBI" id="CHEBI:132124"/>
    </reaction>
</comment>
<dbReference type="AlphaFoldDB" id="A0A9Y2P4T6"/>
<dbReference type="GO" id="GO:0050136">
    <property type="term" value="F:NADH dehydrogenase (quinone) (non-electrogenic) activity"/>
    <property type="evidence" value="ECO:0007669"/>
    <property type="project" value="UniProtKB-UniRule"/>
</dbReference>
<keyword evidence="5 6" id="KW-1278">Translocase</keyword>
<name>A0A9Y2P4T6_9RHOB</name>
<evidence type="ECO:0000256" key="3">
    <source>
        <dbReference type="ARBA" id="ARBA00022475"/>
    </source>
</evidence>